<dbReference type="RefSeq" id="WP_146958443.1">
    <property type="nucleotide sequence ID" value="NZ_CP042467.1"/>
</dbReference>
<evidence type="ECO:0000313" key="2">
    <source>
        <dbReference type="Proteomes" id="UP000321595"/>
    </source>
</evidence>
<dbReference type="GO" id="GO:0009279">
    <property type="term" value="C:cell outer membrane"/>
    <property type="evidence" value="ECO:0007669"/>
    <property type="project" value="InterPro"/>
</dbReference>
<gene>
    <name evidence="1" type="ORF">FRD01_05775</name>
</gene>
<evidence type="ECO:0000313" key="1">
    <source>
        <dbReference type="EMBL" id="QED26758.1"/>
    </source>
</evidence>
<dbReference type="KEGG" id="bbae:FRD01_05775"/>
<organism evidence="1 2">
    <name type="scientific">Microvenator marinus</name>
    <dbReference type="NCBI Taxonomy" id="2600177"/>
    <lineage>
        <taxon>Bacteria</taxon>
        <taxon>Deltaproteobacteria</taxon>
        <taxon>Bradymonadales</taxon>
        <taxon>Microvenatoraceae</taxon>
        <taxon>Microvenator</taxon>
    </lineage>
</organism>
<reference evidence="1 2" key="1">
    <citation type="submission" date="2019-08" db="EMBL/GenBank/DDBJ databases">
        <authorList>
            <person name="Liang Q."/>
        </authorList>
    </citation>
    <scope>NUCLEOTIDE SEQUENCE [LARGE SCALE GENOMIC DNA]</scope>
    <source>
        <strain evidence="1 2">V1718</strain>
    </source>
</reference>
<proteinExistence type="predicted"/>
<dbReference type="AlphaFoldDB" id="A0A5B8XP87"/>
<dbReference type="GO" id="GO:0006878">
    <property type="term" value="P:intracellular copper ion homeostasis"/>
    <property type="evidence" value="ECO:0007669"/>
    <property type="project" value="InterPro"/>
</dbReference>
<name>A0A5B8XP87_9DELT</name>
<accession>A0A5B8XP87</accession>
<sequence length="273" mass="30239">MGLPLSHPLSHGGRHVPCRGGAGMRLPPHAFLASTAGAWLLALVCTFWSAPAFAQMGEPPFNHFMQFEELEYGFNDRDNPLSWDSTAWFGGDWNRVWLKVEGEAATVDPEVEGEAQLLYSRLIAPFWEFQVGVRGDLVAAEGQSTEGRGHLVFGVEGLAPYWFEVEPAVFISHRGDVSFRLRATYDLYITQRLIAHPSFETNIAVQTVPEFGVGAGFNDIDLGLRLGYQIAREFAPYIGVSWNQAFAETADLRRAAGRTASDLQGVAGLRFWF</sequence>
<dbReference type="Proteomes" id="UP000321595">
    <property type="component" value="Chromosome"/>
</dbReference>
<dbReference type="Pfam" id="PF05275">
    <property type="entry name" value="CopB"/>
    <property type="match status" value="1"/>
</dbReference>
<dbReference type="EMBL" id="CP042467">
    <property type="protein sequence ID" value="QED26758.1"/>
    <property type="molecule type" value="Genomic_DNA"/>
</dbReference>
<protein>
    <submittedName>
        <fullName evidence="1">Copper resistance protein B</fullName>
    </submittedName>
</protein>
<keyword evidence="2" id="KW-1185">Reference proteome</keyword>
<dbReference type="GO" id="GO:0005507">
    <property type="term" value="F:copper ion binding"/>
    <property type="evidence" value="ECO:0007669"/>
    <property type="project" value="InterPro"/>
</dbReference>
<dbReference type="OrthoDB" id="9778934at2"/>
<dbReference type="InterPro" id="IPR007939">
    <property type="entry name" value="Cu-R_B_prcur"/>
</dbReference>